<keyword evidence="1" id="KW-1133">Transmembrane helix</keyword>
<name>A0A646KRK4_STRJU</name>
<reference evidence="2 3" key="1">
    <citation type="submission" date="2019-05" db="EMBL/GenBank/DDBJ databases">
        <title>Comparative genomics and metabolomics analyses of clavulanic acid producing Streptomyces species provides insight into specialized metabolism and evolution of beta-lactam biosynthetic gene clusters.</title>
        <authorList>
            <person name="Moore M.A."/>
            <person name="Cruz-Morales P."/>
            <person name="Barona Gomez F."/>
            <person name="Kapil T."/>
        </authorList>
    </citation>
    <scope>NUCLEOTIDE SEQUENCE [LARGE SCALE GENOMIC DNA]</scope>
    <source>
        <strain evidence="2 3">NRRL 5741</strain>
    </source>
</reference>
<dbReference type="EMBL" id="VCLA01000172">
    <property type="protein sequence ID" value="MQT03636.1"/>
    <property type="molecule type" value="Genomic_DNA"/>
</dbReference>
<organism evidence="2 3">
    <name type="scientific">Streptomyces jumonjinensis</name>
    <dbReference type="NCBI Taxonomy" id="1945"/>
    <lineage>
        <taxon>Bacteria</taxon>
        <taxon>Bacillati</taxon>
        <taxon>Actinomycetota</taxon>
        <taxon>Actinomycetes</taxon>
        <taxon>Kitasatosporales</taxon>
        <taxon>Streptomycetaceae</taxon>
        <taxon>Streptomyces</taxon>
    </lineage>
</organism>
<accession>A0A646KRK4</accession>
<dbReference type="RefSeq" id="WP_153483976.1">
    <property type="nucleotide sequence ID" value="NZ_JBEPDZ010000023.1"/>
</dbReference>
<keyword evidence="3" id="KW-1185">Reference proteome</keyword>
<dbReference type="AlphaFoldDB" id="A0A646KRK4"/>
<evidence type="ECO:0000256" key="1">
    <source>
        <dbReference type="SAM" id="Phobius"/>
    </source>
</evidence>
<comment type="caution">
    <text evidence="2">The sequence shown here is derived from an EMBL/GenBank/DDBJ whole genome shotgun (WGS) entry which is preliminary data.</text>
</comment>
<gene>
    <name evidence="2" type="ORF">FF041_26725</name>
</gene>
<evidence type="ECO:0000313" key="3">
    <source>
        <dbReference type="Proteomes" id="UP000419138"/>
    </source>
</evidence>
<keyword evidence="1" id="KW-0472">Membrane</keyword>
<dbReference type="Proteomes" id="UP000419138">
    <property type="component" value="Unassembled WGS sequence"/>
</dbReference>
<protein>
    <submittedName>
        <fullName evidence="2">Uncharacterized protein</fullName>
    </submittedName>
</protein>
<sequence>MRRLGPVAWLALAIASTALLGVSWFTGVFSSGLDIVETCASVGRPLDRAYHDEHLEEQQGRFPLTSKCDADYDLVPVWVNPAIVVLSSLSVACVGAAVWSAASRLRMRREKS</sequence>
<dbReference type="OrthoDB" id="3385752at2"/>
<feature type="transmembrane region" description="Helical" evidence="1">
    <location>
        <begin position="82"/>
        <end position="102"/>
    </location>
</feature>
<keyword evidence="1" id="KW-0812">Transmembrane</keyword>
<proteinExistence type="predicted"/>
<evidence type="ECO:0000313" key="2">
    <source>
        <dbReference type="EMBL" id="MQT03636.1"/>
    </source>
</evidence>